<evidence type="ECO:0000313" key="3">
    <source>
        <dbReference type="Proteomes" id="UP000827138"/>
    </source>
</evidence>
<accession>A0ABX8XP75</accession>
<dbReference type="Proteomes" id="UP000827138">
    <property type="component" value="Chromosome"/>
</dbReference>
<keyword evidence="3" id="KW-1185">Reference proteome</keyword>
<evidence type="ECO:0000313" key="2">
    <source>
        <dbReference type="EMBL" id="QYX77388.1"/>
    </source>
</evidence>
<keyword evidence="1" id="KW-0732">Signal</keyword>
<dbReference type="Gene3D" id="2.60.20.10">
    <property type="entry name" value="Crystallins"/>
    <property type="match status" value="1"/>
</dbReference>
<dbReference type="Pfam" id="PF03995">
    <property type="entry name" value="Inhibitor_I36"/>
    <property type="match status" value="1"/>
</dbReference>
<reference evidence="2 3" key="1">
    <citation type="submission" date="2021-08" db="EMBL/GenBank/DDBJ databases">
        <authorList>
            <person name="Ping M."/>
        </authorList>
    </citation>
    <scope>NUCLEOTIDE SEQUENCE [LARGE SCALE GENOMIC DNA]</scope>
    <source>
        <strain evidence="2 3">MG28</strain>
    </source>
</reference>
<organism evidence="2 3">
    <name type="scientific">Streptomyces akebiae</name>
    <dbReference type="NCBI Taxonomy" id="2865673"/>
    <lineage>
        <taxon>Bacteria</taxon>
        <taxon>Bacillati</taxon>
        <taxon>Actinomycetota</taxon>
        <taxon>Actinomycetes</taxon>
        <taxon>Kitasatosporales</taxon>
        <taxon>Streptomycetaceae</taxon>
        <taxon>Streptomyces</taxon>
    </lineage>
</organism>
<sequence>MLAVVAGALVSLGGPAAGSAAADTQAVALCPSSYLCFWSGPNFTGLQGRIAEGTSIPNWSFLPGADCPAGNWAGCAQSFYNNAAVCTAELWSGPNYSGSRISLPRGTALANPPATVRVHSNSWRC</sequence>
<protein>
    <submittedName>
        <fullName evidence="2">Peptidase inhibitor family I36 protein</fullName>
    </submittedName>
</protein>
<name>A0ABX8XP75_9ACTN</name>
<dbReference type="EMBL" id="CP080647">
    <property type="protein sequence ID" value="QYX77388.1"/>
    <property type="molecule type" value="Genomic_DNA"/>
</dbReference>
<proteinExistence type="predicted"/>
<gene>
    <name evidence="2" type="ORF">K1J60_13415</name>
</gene>
<feature type="signal peptide" evidence="1">
    <location>
        <begin position="1"/>
        <end position="22"/>
    </location>
</feature>
<feature type="chain" id="PRO_5045541538" evidence="1">
    <location>
        <begin position="23"/>
        <end position="125"/>
    </location>
</feature>
<evidence type="ECO:0000256" key="1">
    <source>
        <dbReference type="SAM" id="SignalP"/>
    </source>
</evidence>